<organism evidence="4 5">
    <name type="scientific">Aristolochia fimbriata</name>
    <name type="common">White veined hardy Dutchman's pipe vine</name>
    <dbReference type="NCBI Taxonomy" id="158543"/>
    <lineage>
        <taxon>Eukaryota</taxon>
        <taxon>Viridiplantae</taxon>
        <taxon>Streptophyta</taxon>
        <taxon>Embryophyta</taxon>
        <taxon>Tracheophyta</taxon>
        <taxon>Spermatophyta</taxon>
        <taxon>Magnoliopsida</taxon>
        <taxon>Magnoliidae</taxon>
        <taxon>Piperales</taxon>
        <taxon>Aristolochiaceae</taxon>
        <taxon>Aristolochia</taxon>
    </lineage>
</organism>
<dbReference type="Proteomes" id="UP000825729">
    <property type="component" value="Unassembled WGS sequence"/>
</dbReference>
<feature type="compositionally biased region" description="Basic and acidic residues" evidence="2">
    <location>
        <begin position="504"/>
        <end position="513"/>
    </location>
</feature>
<name>A0AAV7DUX6_ARIFI</name>
<sequence>MSSSSGRIRRRERDPHIPPRCPSPHANATLRKNLKGFVRDQLHACVPLSAPGETDGSLCGDVPRRTPLGDANYDSGDHPPRSHLAAQRRRQTHLLDSWAARQAREMIGTIERQARDAELRALCDSHPVSNISTSFLKETSPLLKETSPARSDMSGELPTLRASSMVQKWRELEAEAVQASPKVGRTSSANSTSSNITNNVGSDNWSVFEDPSPSSDNFDSTCERFTDWESEPLTPTEPASSSRVSSEVGESERGRVADMIKKLTSGNQMRSDVSSWGDENEIEAQSLYHVSPPISLRDQSLSDRGRISYGFNGTRNLNSRLVRGRQVMRNLLIQIGRERKKELDRLQERHAVSKFSHRGRIQSLIRFRFLGREVAIRDQWHTPSTSGELNQLQRGTSIMLIRETFKSRVQQGRRKRLSYDTADKFKEETRPNFQNESQVSENAGTSSEITEEISLVQEVDTIVPEAGSSTTSPNQEKRQENNVNSKVPWREEANGEASLSSDVGWREESASNDNLDWRENMDNFANSQSWEGDVVMGEVETDTPRVVESTETWQSDQSRGWDFGEQSISDDWLEYFSENIELRELLGRRKVSTVLSSDFRERMDKLLLSHLERLEQEPVEEEDDQGLQQENHEMDYTHMVPSTSVQLPLPSRYIHHQDDTQQPFARQLSTTNSLEMELISDLRGDMSRLHQEITELRESIKSCLEMQAELRNSLKQEGSFAAVHSGSVETFHCSNSRTPRRKGNCCICYEMPVDSLLYRCGHMCTCYKCANELQWSSGRCPICRSPIIDVVLAYSDS</sequence>
<dbReference type="SUPFAM" id="SSF57850">
    <property type="entry name" value="RING/U-box"/>
    <property type="match status" value="1"/>
</dbReference>
<evidence type="ECO:0000313" key="4">
    <source>
        <dbReference type="EMBL" id="KAG9439292.1"/>
    </source>
</evidence>
<proteinExistence type="predicted"/>
<feature type="region of interest" description="Disordered" evidence="2">
    <location>
        <begin position="176"/>
        <end position="253"/>
    </location>
</feature>
<keyword evidence="5" id="KW-1185">Reference proteome</keyword>
<accession>A0AAV7DUX6</accession>
<evidence type="ECO:0000256" key="2">
    <source>
        <dbReference type="SAM" id="MobiDB-lite"/>
    </source>
</evidence>
<feature type="compositionally biased region" description="Polar residues" evidence="2">
    <location>
        <begin position="431"/>
        <end position="447"/>
    </location>
</feature>
<feature type="compositionally biased region" description="Low complexity" evidence="2">
    <location>
        <begin position="186"/>
        <end position="199"/>
    </location>
</feature>
<keyword evidence="1" id="KW-0862">Zinc</keyword>
<reference evidence="4 5" key="1">
    <citation type="submission" date="2021-07" db="EMBL/GenBank/DDBJ databases">
        <title>The Aristolochia fimbriata genome: insights into angiosperm evolution, floral development and chemical biosynthesis.</title>
        <authorList>
            <person name="Jiao Y."/>
        </authorList>
    </citation>
    <scope>NUCLEOTIDE SEQUENCE [LARGE SCALE GENOMIC DNA]</scope>
    <source>
        <strain evidence="4">IBCAS-2021</strain>
        <tissue evidence="4">Leaf</tissue>
    </source>
</reference>
<dbReference type="Pfam" id="PF13920">
    <property type="entry name" value="zf-C3HC4_3"/>
    <property type="match status" value="1"/>
</dbReference>
<dbReference type="AlphaFoldDB" id="A0AAV7DUX6"/>
<feature type="region of interest" description="Disordered" evidence="2">
    <location>
        <begin position="49"/>
        <end position="82"/>
    </location>
</feature>
<dbReference type="PANTHER" id="PTHR47820">
    <property type="entry name" value="BNAC05G24000D PROTEIN"/>
    <property type="match status" value="1"/>
</dbReference>
<dbReference type="InterPro" id="IPR013083">
    <property type="entry name" value="Znf_RING/FYVE/PHD"/>
</dbReference>
<evidence type="ECO:0000256" key="1">
    <source>
        <dbReference type="PROSITE-ProRule" id="PRU00175"/>
    </source>
</evidence>
<feature type="compositionally biased region" description="Basic and acidic residues" evidence="2">
    <location>
        <begin position="421"/>
        <end position="430"/>
    </location>
</feature>
<dbReference type="InterPro" id="IPR001841">
    <property type="entry name" value="Znf_RING"/>
</dbReference>
<keyword evidence="1" id="KW-0863">Zinc-finger</keyword>
<dbReference type="PANTHER" id="PTHR47820:SF3">
    <property type="entry name" value="OS07G0499800 PROTEIN"/>
    <property type="match status" value="1"/>
</dbReference>
<protein>
    <recommendedName>
        <fullName evidence="3">RING-type domain-containing protein</fullName>
    </recommendedName>
</protein>
<feature type="region of interest" description="Disordered" evidence="2">
    <location>
        <begin position="421"/>
        <end position="447"/>
    </location>
</feature>
<evidence type="ECO:0000313" key="5">
    <source>
        <dbReference type="Proteomes" id="UP000825729"/>
    </source>
</evidence>
<dbReference type="GO" id="GO:0008270">
    <property type="term" value="F:zinc ion binding"/>
    <property type="evidence" value="ECO:0007669"/>
    <property type="project" value="UniProtKB-KW"/>
</dbReference>
<dbReference type="PROSITE" id="PS50089">
    <property type="entry name" value="ZF_RING_2"/>
    <property type="match status" value="1"/>
</dbReference>
<comment type="caution">
    <text evidence="4">The sequence shown here is derived from an EMBL/GenBank/DDBJ whole genome shotgun (WGS) entry which is preliminary data.</text>
</comment>
<feature type="region of interest" description="Disordered" evidence="2">
    <location>
        <begin position="1"/>
        <end position="26"/>
    </location>
</feature>
<dbReference type="CDD" id="cd16647">
    <property type="entry name" value="mRING-HC-C3HC5_NEU1"/>
    <property type="match status" value="1"/>
</dbReference>
<dbReference type="EMBL" id="JAINDJ010000008">
    <property type="protein sequence ID" value="KAG9439292.1"/>
    <property type="molecule type" value="Genomic_DNA"/>
</dbReference>
<dbReference type="Gene3D" id="3.30.40.10">
    <property type="entry name" value="Zinc/RING finger domain, C3HC4 (zinc finger)"/>
    <property type="match status" value="1"/>
</dbReference>
<gene>
    <name evidence="4" type="ORF">H6P81_019457</name>
</gene>
<feature type="domain" description="RING-type" evidence="3">
    <location>
        <begin position="745"/>
        <end position="784"/>
    </location>
</feature>
<feature type="region of interest" description="Disordered" evidence="2">
    <location>
        <begin position="465"/>
        <end position="513"/>
    </location>
</feature>
<evidence type="ECO:0000259" key="3">
    <source>
        <dbReference type="PROSITE" id="PS50089"/>
    </source>
</evidence>
<keyword evidence="1" id="KW-0479">Metal-binding</keyword>